<reference evidence="3" key="1">
    <citation type="submission" date="2023-07" db="EMBL/GenBank/DDBJ databases">
        <title>30 novel species of actinomycetes from the DSMZ collection.</title>
        <authorList>
            <person name="Nouioui I."/>
        </authorList>
    </citation>
    <scope>NUCLEOTIDE SEQUENCE [LARGE SCALE GENOMIC DNA]</scope>
    <source>
        <strain evidence="3">DSM 40932</strain>
    </source>
</reference>
<evidence type="ECO:0000313" key="3">
    <source>
        <dbReference type="Proteomes" id="UP001180556"/>
    </source>
</evidence>
<protein>
    <recommendedName>
        <fullName evidence="4">Secreted protein</fullName>
    </recommendedName>
</protein>
<accession>A0ABU2W5L7</accession>
<keyword evidence="1" id="KW-0732">Signal</keyword>
<feature type="chain" id="PRO_5045096145" description="Secreted protein" evidence="1">
    <location>
        <begin position="19"/>
        <end position="145"/>
    </location>
</feature>
<name>A0ABU2W5L7_9ACTN</name>
<proteinExistence type="predicted"/>
<comment type="caution">
    <text evidence="2">The sequence shown here is derived from an EMBL/GenBank/DDBJ whole genome shotgun (WGS) entry which is preliminary data.</text>
</comment>
<dbReference type="EMBL" id="JAVRFG010000029">
    <property type="protein sequence ID" value="MDT0493161.1"/>
    <property type="molecule type" value="Genomic_DNA"/>
</dbReference>
<evidence type="ECO:0000313" key="2">
    <source>
        <dbReference type="EMBL" id="MDT0493161.1"/>
    </source>
</evidence>
<dbReference type="RefSeq" id="WP_311603146.1">
    <property type="nucleotide sequence ID" value="NZ_JAVRFG010000029.1"/>
</dbReference>
<sequence length="145" mass="15969">MIGATVACLFGFPFVAGAAAVLTFATTTGAWANWTAYNWVGNQGKMSQQWVDESYNEINFTNCTEVYGRKSVNVELWQQIDWGRDKMHDSSKFTNCFKSKTQKSTATETGLPRDSYYFRIGDIGSGCISCAVAVGKVNIDTTKAD</sequence>
<keyword evidence="3" id="KW-1185">Reference proteome</keyword>
<organism evidence="2 3">
    <name type="scientific">Streptomyces stephensoniae</name>
    <dbReference type="NCBI Taxonomy" id="3375367"/>
    <lineage>
        <taxon>Bacteria</taxon>
        <taxon>Bacillati</taxon>
        <taxon>Actinomycetota</taxon>
        <taxon>Actinomycetes</taxon>
        <taxon>Kitasatosporales</taxon>
        <taxon>Streptomycetaceae</taxon>
        <taxon>Streptomyces</taxon>
    </lineage>
</organism>
<evidence type="ECO:0008006" key="4">
    <source>
        <dbReference type="Google" id="ProtNLM"/>
    </source>
</evidence>
<evidence type="ECO:0000256" key="1">
    <source>
        <dbReference type="SAM" id="SignalP"/>
    </source>
</evidence>
<dbReference type="Proteomes" id="UP001180556">
    <property type="component" value="Unassembled WGS sequence"/>
</dbReference>
<feature type="signal peptide" evidence="1">
    <location>
        <begin position="1"/>
        <end position="18"/>
    </location>
</feature>
<gene>
    <name evidence="2" type="ORF">RM717_21910</name>
</gene>